<sequence>MTTATVSLEHAWTDSELSDLAHLKAVNEQLPEDSPRALLSVRLSVLTDDTTSPVRQELDLWRKANDDRVRVVGVARDLNVSATKVPPWKRKELGRWLNDRSPEFDVLMFWKLDRFVRRILDLQVIINWCQEYGKNLKSLHDPIDLSSTMGKTIVSLIAGMAEIEAANTGVRVASLWQHAKTQDAWIIGRPSYGYVTAKGKDGKVRLAIDPLGHKVLRWAYGAALRGVSASKMAKVLNRAGIPGANGGKWTSTTILIQLRNPAIKGVRVEVDGRSGRNRSKEVLDSKGNQIKVAKPILDQEEFNKLQHALDRASRTNENPWTPGATKFLGVIVCRNCKGNYTVRTSTSRGVRYKYLRCRVCGGKGTKPEELYAALVEAVLEELGNHPVEYREYARGAENRDQLRQVEASIKYYMEGLAPGGRFDRGGFVKETAEETLQSLLNQLDEIDPESTKDRWVLTHGGRTYQEQWETGGMEAMSHDLARAGIKFEVGYSESNELEADLLIPEDVRERLVIREDAFKTGF</sequence>
<dbReference type="InterPro" id="IPR050639">
    <property type="entry name" value="SSR_resolvase"/>
</dbReference>
<dbReference type="EMBL" id="LMWY01000042">
    <property type="protein sequence ID" value="KUN97371.1"/>
    <property type="molecule type" value="Genomic_DNA"/>
</dbReference>
<dbReference type="Pfam" id="PF07508">
    <property type="entry name" value="Recombinase"/>
    <property type="match status" value="1"/>
</dbReference>
<dbReference type="Proteomes" id="UP000053429">
    <property type="component" value="Unassembled WGS sequence"/>
</dbReference>
<dbReference type="GO" id="GO:0000150">
    <property type="term" value="F:DNA strand exchange activity"/>
    <property type="evidence" value="ECO:0007669"/>
    <property type="project" value="InterPro"/>
</dbReference>
<protein>
    <submittedName>
        <fullName evidence="5">Serine recombinase</fullName>
    </submittedName>
</protein>
<dbReference type="AlphaFoldDB" id="A0A101TS04"/>
<keyword evidence="6" id="KW-1185">Reference proteome</keyword>
<name>A0A101TS04_9ACTN</name>
<dbReference type="SMART" id="SM00857">
    <property type="entry name" value="Resolvase"/>
    <property type="match status" value="1"/>
</dbReference>
<proteinExistence type="predicted"/>
<gene>
    <name evidence="5" type="ORF">AQJ67_31065</name>
</gene>
<dbReference type="InterPro" id="IPR038109">
    <property type="entry name" value="DNA_bind_recomb_sf"/>
</dbReference>
<dbReference type="InterPro" id="IPR036162">
    <property type="entry name" value="Resolvase-like_N_sf"/>
</dbReference>
<evidence type="ECO:0000313" key="6">
    <source>
        <dbReference type="Proteomes" id="UP000053429"/>
    </source>
</evidence>
<dbReference type="STRING" id="661399.AQJ67_31065"/>
<organism evidence="5 6">
    <name type="scientific">Streptomyces caeruleatus</name>
    <dbReference type="NCBI Taxonomy" id="661399"/>
    <lineage>
        <taxon>Bacteria</taxon>
        <taxon>Bacillati</taxon>
        <taxon>Actinomycetota</taxon>
        <taxon>Actinomycetes</taxon>
        <taxon>Kitasatosporales</taxon>
        <taxon>Streptomycetaceae</taxon>
        <taxon>Streptomyces</taxon>
    </lineage>
</organism>
<keyword evidence="2" id="KW-0233">DNA recombination</keyword>
<dbReference type="InterPro" id="IPR006119">
    <property type="entry name" value="Resolv_N"/>
</dbReference>
<dbReference type="Pfam" id="PF00239">
    <property type="entry name" value="Resolvase"/>
    <property type="match status" value="1"/>
</dbReference>
<dbReference type="PROSITE" id="PS51737">
    <property type="entry name" value="RECOMBINASE_DNA_BIND"/>
    <property type="match status" value="1"/>
</dbReference>
<dbReference type="GO" id="GO:0003677">
    <property type="term" value="F:DNA binding"/>
    <property type="evidence" value="ECO:0007669"/>
    <property type="project" value="UniProtKB-KW"/>
</dbReference>
<dbReference type="InterPro" id="IPR011109">
    <property type="entry name" value="DNA_bind_recombinase_dom"/>
</dbReference>
<evidence type="ECO:0000259" key="4">
    <source>
        <dbReference type="PROSITE" id="PS51737"/>
    </source>
</evidence>
<evidence type="ECO:0000256" key="2">
    <source>
        <dbReference type="ARBA" id="ARBA00023172"/>
    </source>
</evidence>
<keyword evidence="1" id="KW-0238">DNA-binding</keyword>
<comment type="caution">
    <text evidence="5">The sequence shown here is derived from an EMBL/GenBank/DDBJ whole genome shotgun (WGS) entry which is preliminary data.</text>
</comment>
<feature type="domain" description="Resolvase/invertase-type recombinase catalytic" evidence="3">
    <location>
        <begin position="36"/>
        <end position="183"/>
    </location>
</feature>
<accession>A0A101TS04</accession>
<evidence type="ECO:0000313" key="5">
    <source>
        <dbReference type="EMBL" id="KUN97371.1"/>
    </source>
</evidence>
<dbReference type="CDD" id="cd00338">
    <property type="entry name" value="Ser_Recombinase"/>
    <property type="match status" value="1"/>
</dbReference>
<dbReference type="PROSITE" id="PS51736">
    <property type="entry name" value="RECOMBINASES_3"/>
    <property type="match status" value="1"/>
</dbReference>
<dbReference type="Gene3D" id="3.40.50.1390">
    <property type="entry name" value="Resolvase, N-terminal catalytic domain"/>
    <property type="match status" value="1"/>
</dbReference>
<dbReference type="RefSeq" id="WP_062722665.1">
    <property type="nucleotide sequence ID" value="NZ_KQ948934.1"/>
</dbReference>
<dbReference type="OrthoDB" id="4367319at2"/>
<dbReference type="Gene3D" id="3.90.1750.20">
    <property type="entry name" value="Putative Large Serine Recombinase, Chain B, Domain 2"/>
    <property type="match status" value="1"/>
</dbReference>
<evidence type="ECO:0000256" key="1">
    <source>
        <dbReference type="ARBA" id="ARBA00023125"/>
    </source>
</evidence>
<evidence type="ECO:0000259" key="3">
    <source>
        <dbReference type="PROSITE" id="PS51736"/>
    </source>
</evidence>
<feature type="domain" description="Recombinase" evidence="4">
    <location>
        <begin position="191"/>
        <end position="315"/>
    </location>
</feature>
<reference evidence="5 6" key="1">
    <citation type="submission" date="2015-10" db="EMBL/GenBank/DDBJ databases">
        <title>Draft genome sequence of Streptomyces caeruleatus NRRL B-24802, type strain for the species Streptomyces caeruleatus.</title>
        <authorList>
            <person name="Ruckert C."/>
            <person name="Winkler A."/>
            <person name="Kalinowski J."/>
            <person name="Kampfer P."/>
            <person name="Glaeser S."/>
        </authorList>
    </citation>
    <scope>NUCLEOTIDE SEQUENCE [LARGE SCALE GENOMIC DNA]</scope>
    <source>
        <strain evidence="5 6">NRRL B-24802</strain>
    </source>
</reference>
<dbReference type="PANTHER" id="PTHR30461:SF2">
    <property type="entry name" value="SERINE RECOMBINASE PINE-RELATED"/>
    <property type="match status" value="1"/>
</dbReference>
<dbReference type="PANTHER" id="PTHR30461">
    <property type="entry name" value="DNA-INVERTASE FROM LAMBDOID PROPHAGE"/>
    <property type="match status" value="1"/>
</dbReference>
<dbReference type="SUPFAM" id="SSF53041">
    <property type="entry name" value="Resolvase-like"/>
    <property type="match status" value="1"/>
</dbReference>